<evidence type="ECO:0000313" key="1">
    <source>
        <dbReference type="EMBL" id="KAF9505981.1"/>
    </source>
</evidence>
<keyword evidence="2" id="KW-1185">Reference proteome</keyword>
<organism evidence="1 2">
    <name type="scientific">Hydnum rufescens UP504</name>
    <dbReference type="NCBI Taxonomy" id="1448309"/>
    <lineage>
        <taxon>Eukaryota</taxon>
        <taxon>Fungi</taxon>
        <taxon>Dikarya</taxon>
        <taxon>Basidiomycota</taxon>
        <taxon>Agaricomycotina</taxon>
        <taxon>Agaricomycetes</taxon>
        <taxon>Cantharellales</taxon>
        <taxon>Hydnaceae</taxon>
        <taxon>Hydnum</taxon>
    </lineage>
</organism>
<gene>
    <name evidence="1" type="ORF">BS47DRAFT_477894</name>
</gene>
<accession>A0A9P6AJG0</accession>
<dbReference type="AlphaFoldDB" id="A0A9P6AJG0"/>
<comment type="caution">
    <text evidence="1">The sequence shown here is derived from an EMBL/GenBank/DDBJ whole genome shotgun (WGS) entry which is preliminary data.</text>
</comment>
<name>A0A9P6AJG0_9AGAM</name>
<dbReference type="Proteomes" id="UP000886523">
    <property type="component" value="Unassembled WGS sequence"/>
</dbReference>
<reference evidence="1" key="1">
    <citation type="journal article" date="2020" name="Nat. Commun.">
        <title>Large-scale genome sequencing of mycorrhizal fungi provides insights into the early evolution of symbiotic traits.</title>
        <authorList>
            <person name="Miyauchi S."/>
            <person name="Kiss E."/>
            <person name="Kuo A."/>
            <person name="Drula E."/>
            <person name="Kohler A."/>
            <person name="Sanchez-Garcia M."/>
            <person name="Morin E."/>
            <person name="Andreopoulos B."/>
            <person name="Barry K.W."/>
            <person name="Bonito G."/>
            <person name="Buee M."/>
            <person name="Carver A."/>
            <person name="Chen C."/>
            <person name="Cichocki N."/>
            <person name="Clum A."/>
            <person name="Culley D."/>
            <person name="Crous P.W."/>
            <person name="Fauchery L."/>
            <person name="Girlanda M."/>
            <person name="Hayes R.D."/>
            <person name="Keri Z."/>
            <person name="LaButti K."/>
            <person name="Lipzen A."/>
            <person name="Lombard V."/>
            <person name="Magnuson J."/>
            <person name="Maillard F."/>
            <person name="Murat C."/>
            <person name="Nolan M."/>
            <person name="Ohm R.A."/>
            <person name="Pangilinan J."/>
            <person name="Pereira M.F."/>
            <person name="Perotto S."/>
            <person name="Peter M."/>
            <person name="Pfister S."/>
            <person name="Riley R."/>
            <person name="Sitrit Y."/>
            <person name="Stielow J.B."/>
            <person name="Szollosi G."/>
            <person name="Zifcakova L."/>
            <person name="Stursova M."/>
            <person name="Spatafora J.W."/>
            <person name="Tedersoo L."/>
            <person name="Vaario L.M."/>
            <person name="Yamada A."/>
            <person name="Yan M."/>
            <person name="Wang P."/>
            <person name="Xu J."/>
            <person name="Bruns T."/>
            <person name="Baldrian P."/>
            <person name="Vilgalys R."/>
            <person name="Dunand C."/>
            <person name="Henrissat B."/>
            <person name="Grigoriev I.V."/>
            <person name="Hibbett D."/>
            <person name="Nagy L.G."/>
            <person name="Martin F.M."/>
        </authorList>
    </citation>
    <scope>NUCLEOTIDE SEQUENCE</scope>
    <source>
        <strain evidence="1">UP504</strain>
    </source>
</reference>
<evidence type="ECO:0000313" key="2">
    <source>
        <dbReference type="Proteomes" id="UP000886523"/>
    </source>
</evidence>
<proteinExistence type="predicted"/>
<sequence length="110" mass="12077">MNHLIACAGGTVPKILKGFTKSSMSCEKRTLSQCLEENTTIFPAYPQSTAAVVWIGEFIQKLAGPLTSFSLCLLYRSESSPSSNALFLGPVRCSFLCPPRPQSPHQSRRR</sequence>
<protein>
    <submittedName>
        <fullName evidence="1">Uncharacterized protein</fullName>
    </submittedName>
</protein>
<dbReference type="EMBL" id="MU129129">
    <property type="protein sequence ID" value="KAF9505981.1"/>
    <property type="molecule type" value="Genomic_DNA"/>
</dbReference>